<comment type="caution">
    <text evidence="1">The sequence shown here is derived from an EMBL/GenBank/DDBJ whole genome shotgun (WGS) entry which is preliminary data.</text>
</comment>
<gene>
    <name evidence="1" type="ORF">OH136_13885</name>
</gene>
<sequence length="198" mass="23237">MIIHEDWIWLHFPKCAGTYIENSLRSNFGEGNAKFDKIDPEGEVIWHHTLAQRKAFDPTFEPNGKRVISAFRRLPTWLLSRIHFELSRPPNHVTSRSMFEQGKFYENTGYINQADALLSSFEPANITDWLRQENLEADLKNVFGDTFKISKKRRNITKSDYVKQLDFWFTPDQLNALYAANPLWAELEARLYGDIIRL</sequence>
<proteinExistence type="predicted"/>
<dbReference type="AlphaFoldDB" id="A0AAE3J0R0"/>
<dbReference type="Proteomes" id="UP001208041">
    <property type="component" value="Unassembled WGS sequence"/>
</dbReference>
<name>A0AAE3J0R0_9RHOB</name>
<protein>
    <submittedName>
        <fullName evidence="1">Uncharacterized protein</fullName>
    </submittedName>
</protein>
<dbReference type="RefSeq" id="WP_263954580.1">
    <property type="nucleotide sequence ID" value="NZ_JAOYFC010000003.1"/>
</dbReference>
<evidence type="ECO:0000313" key="2">
    <source>
        <dbReference type="Proteomes" id="UP001208041"/>
    </source>
</evidence>
<dbReference type="EMBL" id="JAOYFC010000003">
    <property type="protein sequence ID" value="MCV6825648.1"/>
    <property type="molecule type" value="Genomic_DNA"/>
</dbReference>
<evidence type="ECO:0000313" key="1">
    <source>
        <dbReference type="EMBL" id="MCV6825648.1"/>
    </source>
</evidence>
<accession>A0AAE3J0R0</accession>
<reference evidence="1" key="1">
    <citation type="submission" date="2022-10" db="EMBL/GenBank/DDBJ databases">
        <authorList>
            <person name="Yue Y."/>
        </authorList>
    </citation>
    <scope>NUCLEOTIDE SEQUENCE</scope>
    <source>
        <strain evidence="1">Z654</strain>
    </source>
</reference>
<keyword evidence="2" id="KW-1185">Reference proteome</keyword>
<organism evidence="1 2">
    <name type="scientific">Halocynthiibacter halioticoli</name>
    <dbReference type="NCBI Taxonomy" id="2986804"/>
    <lineage>
        <taxon>Bacteria</taxon>
        <taxon>Pseudomonadati</taxon>
        <taxon>Pseudomonadota</taxon>
        <taxon>Alphaproteobacteria</taxon>
        <taxon>Rhodobacterales</taxon>
        <taxon>Paracoccaceae</taxon>
        <taxon>Halocynthiibacter</taxon>
    </lineage>
</organism>